<feature type="chain" id="PRO_5019768443" evidence="2">
    <location>
        <begin position="24"/>
        <end position="220"/>
    </location>
</feature>
<name>A0A482XR99_LAOST</name>
<comment type="caution">
    <text evidence="3">The sequence shown here is derived from an EMBL/GenBank/DDBJ whole genome shotgun (WGS) entry which is preliminary data.</text>
</comment>
<sequence>MHPNLSLLSLYVIQVLTISHVSPDATSSVTVDSLNDIYKSVLQRSVHAKLGERVERLLSVVRFPKKLMRKLNDSSFETSKEENSAISLGNSSQWSVDHGHGIEFEGRKMKGKKYHYLMIRMLMGLKIFIIGLVLPAVIGMAFFASWKGLTISLLALLTASIFGMKNFIETATKHEGSHHILITSIPSVASQQHQHWWRKSENPEITSWDNSHDLVYRGHR</sequence>
<dbReference type="PANTHER" id="PTHR21879">
    <property type="entry name" value="FI03362P-RELATED-RELATED"/>
    <property type="match status" value="1"/>
</dbReference>
<keyword evidence="4" id="KW-1185">Reference proteome</keyword>
<dbReference type="Pfam" id="PF07898">
    <property type="entry name" value="DUF1676"/>
    <property type="match status" value="1"/>
</dbReference>
<proteinExistence type="predicted"/>
<keyword evidence="1" id="KW-1133">Transmembrane helix</keyword>
<keyword evidence="1" id="KW-0472">Membrane</keyword>
<feature type="transmembrane region" description="Helical" evidence="1">
    <location>
        <begin position="117"/>
        <end position="143"/>
    </location>
</feature>
<evidence type="ECO:0000256" key="1">
    <source>
        <dbReference type="SAM" id="Phobius"/>
    </source>
</evidence>
<dbReference type="OrthoDB" id="6630426at2759"/>
<protein>
    <submittedName>
        <fullName evidence="3">Uncharacterized protein</fullName>
    </submittedName>
</protein>
<keyword evidence="1" id="KW-0812">Transmembrane</keyword>
<dbReference type="InterPro" id="IPR012464">
    <property type="entry name" value="DUF1676"/>
</dbReference>
<dbReference type="AlphaFoldDB" id="A0A482XR99"/>
<feature type="signal peptide" evidence="2">
    <location>
        <begin position="1"/>
        <end position="23"/>
    </location>
</feature>
<evidence type="ECO:0000256" key="2">
    <source>
        <dbReference type="SAM" id="SignalP"/>
    </source>
</evidence>
<feature type="transmembrane region" description="Helical" evidence="1">
    <location>
        <begin position="149"/>
        <end position="168"/>
    </location>
</feature>
<dbReference type="EMBL" id="QKKF02002576">
    <property type="protein sequence ID" value="RZF48336.1"/>
    <property type="molecule type" value="Genomic_DNA"/>
</dbReference>
<accession>A0A482XR99</accession>
<dbReference type="GO" id="GO:0016020">
    <property type="term" value="C:membrane"/>
    <property type="evidence" value="ECO:0007669"/>
    <property type="project" value="TreeGrafter"/>
</dbReference>
<organism evidence="3 4">
    <name type="scientific">Laodelphax striatellus</name>
    <name type="common">Small brown planthopper</name>
    <name type="synonym">Delphax striatella</name>
    <dbReference type="NCBI Taxonomy" id="195883"/>
    <lineage>
        <taxon>Eukaryota</taxon>
        <taxon>Metazoa</taxon>
        <taxon>Ecdysozoa</taxon>
        <taxon>Arthropoda</taxon>
        <taxon>Hexapoda</taxon>
        <taxon>Insecta</taxon>
        <taxon>Pterygota</taxon>
        <taxon>Neoptera</taxon>
        <taxon>Paraneoptera</taxon>
        <taxon>Hemiptera</taxon>
        <taxon>Auchenorrhyncha</taxon>
        <taxon>Fulgoroidea</taxon>
        <taxon>Delphacidae</taxon>
        <taxon>Criomorphinae</taxon>
        <taxon>Laodelphax</taxon>
    </lineage>
</organism>
<reference evidence="3 4" key="1">
    <citation type="journal article" date="2017" name="Gigascience">
        <title>Genome sequence of the small brown planthopper, Laodelphax striatellus.</title>
        <authorList>
            <person name="Zhu J."/>
            <person name="Jiang F."/>
            <person name="Wang X."/>
            <person name="Yang P."/>
            <person name="Bao Y."/>
            <person name="Zhao W."/>
            <person name="Wang W."/>
            <person name="Lu H."/>
            <person name="Wang Q."/>
            <person name="Cui N."/>
            <person name="Li J."/>
            <person name="Chen X."/>
            <person name="Luo L."/>
            <person name="Yu J."/>
            <person name="Kang L."/>
            <person name="Cui F."/>
        </authorList>
    </citation>
    <scope>NUCLEOTIDE SEQUENCE [LARGE SCALE GENOMIC DNA]</scope>
    <source>
        <strain evidence="3">Lst14</strain>
    </source>
</reference>
<dbReference type="InParanoid" id="A0A482XR99"/>
<dbReference type="Proteomes" id="UP000291343">
    <property type="component" value="Unassembled WGS sequence"/>
</dbReference>
<evidence type="ECO:0000313" key="3">
    <source>
        <dbReference type="EMBL" id="RZF48336.1"/>
    </source>
</evidence>
<keyword evidence="2" id="KW-0732">Signal</keyword>
<gene>
    <name evidence="3" type="ORF">LSTR_LSTR010299</name>
</gene>
<evidence type="ECO:0000313" key="4">
    <source>
        <dbReference type="Proteomes" id="UP000291343"/>
    </source>
</evidence>